<evidence type="ECO:0000256" key="3">
    <source>
        <dbReference type="ARBA" id="ARBA00006743"/>
    </source>
</evidence>
<dbReference type="InterPro" id="IPR029041">
    <property type="entry name" value="FAD-linked_oxidoreductase-like"/>
</dbReference>
<evidence type="ECO:0000256" key="1">
    <source>
        <dbReference type="ARBA" id="ARBA00001974"/>
    </source>
</evidence>
<keyword evidence="10" id="KW-1133">Transmembrane helix</keyword>
<protein>
    <recommendedName>
        <fullName evidence="9">Methylenetetrahydrofolate reductase</fullName>
    </recommendedName>
</protein>
<evidence type="ECO:0000256" key="2">
    <source>
        <dbReference type="ARBA" id="ARBA00004777"/>
    </source>
</evidence>
<feature type="transmembrane region" description="Helical" evidence="10">
    <location>
        <begin position="152"/>
        <end position="172"/>
    </location>
</feature>
<evidence type="ECO:0000256" key="7">
    <source>
        <dbReference type="ARBA" id="ARBA00034478"/>
    </source>
</evidence>
<dbReference type="GO" id="GO:0106312">
    <property type="term" value="F:methylenetetrahydrofolate reductase (NADH) activity"/>
    <property type="evidence" value="ECO:0007669"/>
    <property type="project" value="UniProtKB-EC"/>
</dbReference>
<comment type="cofactor">
    <cofactor evidence="1 9">
        <name>FAD</name>
        <dbReference type="ChEBI" id="CHEBI:57692"/>
    </cofactor>
</comment>
<keyword evidence="5 9" id="KW-0274">FAD</keyword>
<gene>
    <name evidence="11" type="ORF">ONB67_00100</name>
</gene>
<dbReference type="Proteomes" id="UP001222373">
    <property type="component" value="Chromosome"/>
</dbReference>
<evidence type="ECO:0000313" key="12">
    <source>
        <dbReference type="Proteomes" id="UP001222373"/>
    </source>
</evidence>
<organism evidence="11 12">
    <name type="scientific">Candidatus Vidania fulgoroideorum</name>
    <dbReference type="NCBI Taxonomy" id="881286"/>
    <lineage>
        <taxon>Bacteria</taxon>
        <taxon>Pseudomonadati</taxon>
        <taxon>Pseudomonadota</taxon>
        <taxon>Betaproteobacteria</taxon>
        <taxon>Candidatus Vidania</taxon>
    </lineage>
</organism>
<evidence type="ECO:0000256" key="10">
    <source>
        <dbReference type="SAM" id="Phobius"/>
    </source>
</evidence>
<dbReference type="GO" id="GO:0005829">
    <property type="term" value="C:cytosol"/>
    <property type="evidence" value="ECO:0007669"/>
    <property type="project" value="TreeGrafter"/>
</dbReference>
<name>A0AAX3NBB8_9PROT</name>
<keyword evidence="10" id="KW-0812">Transmembrane</keyword>
<dbReference type="EMBL" id="CP110500">
    <property type="protein sequence ID" value="WDI79265.1"/>
    <property type="molecule type" value="Genomic_DNA"/>
</dbReference>
<evidence type="ECO:0000256" key="4">
    <source>
        <dbReference type="ARBA" id="ARBA00022630"/>
    </source>
</evidence>
<evidence type="ECO:0000256" key="6">
    <source>
        <dbReference type="ARBA" id="ARBA00023002"/>
    </source>
</evidence>
<evidence type="ECO:0000256" key="9">
    <source>
        <dbReference type="RuleBase" id="RU003862"/>
    </source>
</evidence>
<dbReference type="PANTHER" id="PTHR45754:SF3">
    <property type="entry name" value="METHYLENETETRAHYDROFOLATE REDUCTASE (NADPH)"/>
    <property type="match status" value="1"/>
</dbReference>
<dbReference type="GO" id="GO:0035999">
    <property type="term" value="P:tetrahydrofolate interconversion"/>
    <property type="evidence" value="ECO:0007669"/>
    <property type="project" value="TreeGrafter"/>
</dbReference>
<dbReference type="Gene3D" id="3.20.20.220">
    <property type="match status" value="1"/>
</dbReference>
<proteinExistence type="inferred from homology"/>
<keyword evidence="4 9" id="KW-0285">Flavoprotein</keyword>
<evidence type="ECO:0000313" key="11">
    <source>
        <dbReference type="EMBL" id="WDI79265.1"/>
    </source>
</evidence>
<reference evidence="11" key="1">
    <citation type="submission" date="2022-11" db="EMBL/GenBank/DDBJ databases">
        <title>Genomic comparisons reveal selection pressure and functional variation between nutritional endosymbionts of cave-adapted and epigean Hawaiian planthoppers.</title>
        <authorList>
            <person name="Gossett J.M."/>
            <person name="Porter M.L."/>
            <person name="Vasquez Y."/>
            <person name="Bennett G.M."/>
            <person name="Chong R.A."/>
        </authorList>
    </citation>
    <scope>NUCLEOTIDE SEQUENCE</scope>
    <source>
        <strain evidence="11">OPOL2</strain>
    </source>
</reference>
<dbReference type="GO" id="GO:0071949">
    <property type="term" value="F:FAD binding"/>
    <property type="evidence" value="ECO:0007669"/>
    <property type="project" value="TreeGrafter"/>
</dbReference>
<comment type="pathway">
    <text evidence="2 9">One-carbon metabolism; tetrahydrofolate interconversion.</text>
</comment>
<evidence type="ECO:0000256" key="8">
    <source>
        <dbReference type="ARBA" id="ARBA00048628"/>
    </source>
</evidence>
<dbReference type="SUPFAM" id="SSF51730">
    <property type="entry name" value="FAD-linked oxidoreductase"/>
    <property type="match status" value="1"/>
</dbReference>
<accession>A0AAX3NBB8</accession>
<keyword evidence="6 9" id="KW-0560">Oxidoreductase</keyword>
<keyword evidence="10" id="KW-0472">Membrane</keyword>
<comment type="catalytic activity">
    <reaction evidence="8">
        <text>(6S)-5-methyl-5,6,7,8-tetrahydrofolate + NAD(+) = (6R)-5,10-methylene-5,6,7,8-tetrahydrofolate + NADH + H(+)</text>
        <dbReference type="Rhea" id="RHEA:19821"/>
        <dbReference type="ChEBI" id="CHEBI:15378"/>
        <dbReference type="ChEBI" id="CHEBI:15636"/>
        <dbReference type="ChEBI" id="CHEBI:18608"/>
        <dbReference type="ChEBI" id="CHEBI:57540"/>
        <dbReference type="ChEBI" id="CHEBI:57945"/>
        <dbReference type="EC" id="1.5.1.54"/>
    </reaction>
    <physiologicalReaction direction="right-to-left" evidence="8">
        <dbReference type="Rhea" id="RHEA:19823"/>
    </physiologicalReaction>
</comment>
<dbReference type="AlphaFoldDB" id="A0AAX3NBB8"/>
<dbReference type="PANTHER" id="PTHR45754">
    <property type="entry name" value="METHYLENETETRAHYDROFOLATE REDUCTASE"/>
    <property type="match status" value="1"/>
</dbReference>
<comment type="similarity">
    <text evidence="3 9">Belongs to the methylenetetrahydrofolate reductase family.</text>
</comment>
<dbReference type="GO" id="GO:0009086">
    <property type="term" value="P:methionine biosynthetic process"/>
    <property type="evidence" value="ECO:0007669"/>
    <property type="project" value="TreeGrafter"/>
</dbReference>
<sequence>MKFSFEIIPFKKKKNKKSLFMFRKFFFGLKKLSIFNPEFFSVTFSKIFNFRQTLITCFFIKKCGFKVIPHFPCSLSLKNINKYINILSNNRIFTLFPLRGNKVNNFFKYSIKLINFIEKKNINFNFFSSGYPEGHPEEKKYKRSIEILKKKCSITLGIFTQFFLGFDIYYFFIKKIIEKKFLPKIYIGVMIINNIEYLHKMSKICSYSIPFFLKKIFKKNEDYIEYLIFFIKSIIEYYKPYCLHIYTMNKFNYSENFINKI</sequence>
<dbReference type="Pfam" id="PF02219">
    <property type="entry name" value="MTHFR"/>
    <property type="match status" value="1"/>
</dbReference>
<comment type="pathway">
    <text evidence="7">Amino-acid biosynthesis; L-methionine biosynthesis via de novo pathway.</text>
</comment>
<evidence type="ECO:0000256" key="5">
    <source>
        <dbReference type="ARBA" id="ARBA00022827"/>
    </source>
</evidence>
<dbReference type="InterPro" id="IPR003171">
    <property type="entry name" value="Mehydrof_redctse-like"/>
</dbReference>